<dbReference type="SUPFAM" id="SSF47413">
    <property type="entry name" value="lambda repressor-like DNA-binding domains"/>
    <property type="match status" value="1"/>
</dbReference>
<organism evidence="1 2">
    <name type="scientific">Sphingobium fuliginis (strain ATCC 27551)</name>
    <dbReference type="NCBI Taxonomy" id="336203"/>
    <lineage>
        <taxon>Bacteria</taxon>
        <taxon>Pseudomonadati</taxon>
        <taxon>Pseudomonadota</taxon>
        <taxon>Alphaproteobacteria</taxon>
        <taxon>Sphingomonadales</taxon>
        <taxon>Sphingomonadaceae</taxon>
        <taxon>Sphingobium</taxon>
    </lineage>
</organism>
<dbReference type="Pfam" id="PF13560">
    <property type="entry name" value="HTH_31"/>
    <property type="match status" value="1"/>
</dbReference>
<dbReference type="Proteomes" id="UP000593663">
    <property type="component" value="Chromosome 1"/>
</dbReference>
<dbReference type="KEGG" id="sbar:H5V43_10810"/>
<dbReference type="EMBL" id="CP060035">
    <property type="protein sequence ID" value="QOT70632.1"/>
    <property type="molecule type" value="Genomic_DNA"/>
</dbReference>
<reference evidence="2" key="1">
    <citation type="submission" date="2020-08" db="EMBL/GenBank/DDBJ databases">
        <title>Complete genome sequence of Sphingobium barthaii strain KK22, a high-molecular-weight polycyclic aromatic hydrocarbon-degrading soil bacterium.</title>
        <authorList>
            <person name="Mori J.F."/>
            <person name="Kanaly R.A."/>
        </authorList>
    </citation>
    <scope>NUCLEOTIDE SEQUENCE [LARGE SCALE GENOMIC DNA]</scope>
    <source>
        <strain evidence="2">KK22</strain>
    </source>
</reference>
<gene>
    <name evidence="1" type="ORF">H5V43_10810</name>
</gene>
<proteinExistence type="predicted"/>
<dbReference type="CDD" id="cd00093">
    <property type="entry name" value="HTH_XRE"/>
    <property type="match status" value="1"/>
</dbReference>
<dbReference type="Gene3D" id="1.10.260.40">
    <property type="entry name" value="lambda repressor-like DNA-binding domains"/>
    <property type="match status" value="1"/>
</dbReference>
<dbReference type="InterPro" id="IPR001387">
    <property type="entry name" value="Cro/C1-type_HTH"/>
</dbReference>
<dbReference type="AlphaFoldDB" id="A0A7M2GET2"/>
<protein>
    <submittedName>
        <fullName evidence="1">Helix-turn-helix domain-containing protein</fullName>
    </submittedName>
</protein>
<dbReference type="RefSeq" id="WP_025551779.1">
    <property type="nucleotide sequence ID" value="NZ_BATN01000141.1"/>
</dbReference>
<dbReference type="GO" id="GO:0003677">
    <property type="term" value="F:DNA binding"/>
    <property type="evidence" value="ECO:0007669"/>
    <property type="project" value="InterPro"/>
</dbReference>
<evidence type="ECO:0000313" key="1">
    <source>
        <dbReference type="EMBL" id="QOT70632.1"/>
    </source>
</evidence>
<dbReference type="InterPro" id="IPR010982">
    <property type="entry name" value="Lambda_DNA-bd_dom_sf"/>
</dbReference>
<sequence length="115" mass="13275">MQMDIFSILGDQLRHWRGRRSMSQLGLARRLGRDRARISELERDLIGGRRGRDRLTLFAEICDALDLVPVLVPRAQASAVRDQVEGARGIDFNHPVRSTFEELFVDLDEDEEENR</sequence>
<accession>A0A7M2GET2</accession>
<evidence type="ECO:0000313" key="2">
    <source>
        <dbReference type="Proteomes" id="UP000593663"/>
    </source>
</evidence>
<name>A0A7M2GET2_SPHSA</name>